<proteinExistence type="predicted"/>
<dbReference type="Proteomes" id="UP000002640">
    <property type="component" value="Unassembled WGS sequence"/>
</dbReference>
<dbReference type="OMA" id="NTMAQRT"/>
<evidence type="ECO:0000313" key="2">
    <source>
        <dbReference type="Proteomes" id="UP000002640"/>
    </source>
</evidence>
<dbReference type="GeneID" id="20650850"/>
<name>G4ZJR1_PHYSP</name>
<accession>G4ZJR1</accession>
<keyword evidence="2" id="KW-1185">Reference proteome</keyword>
<dbReference type="AlphaFoldDB" id="G4ZJR1"/>
<dbReference type="EMBL" id="JH159154">
    <property type="protein sequence ID" value="EGZ18281.1"/>
    <property type="molecule type" value="Genomic_DNA"/>
</dbReference>
<dbReference type="InParanoid" id="G4ZJR1"/>
<dbReference type="RefSeq" id="XP_009527339.1">
    <property type="nucleotide sequence ID" value="XM_009529044.1"/>
</dbReference>
<sequence>MSLLHRTDKLLHKVDGNKKPVAKRTESVVKRLPRLMTKATCLISERRQAIKEQQELPMKFQWVPMVLWRLYEDVSGAVKEDQELKPTKTALHDVMKTLKDTNPFFYLQVLYRPPPQHLDGKWEISASDNLTLIAQSMDPFFRELKRRSFALKNKSDSFIRIHHGWNKLRFTLAFARRAARHFHFLILHLYALAMGCDVSNVHAGVVSEKATSGMLRDDAELRSRLRLCGDSAYSEDNLTKETYEWTPELLVYVDEWRRHRVNKHGAPFGFDRREDYGDFLAQFPIGGREDRRIPRKRDVLAGIGFHLCSVAFAWKASRLGT</sequence>
<protein>
    <submittedName>
        <fullName evidence="1">Uncharacterized protein</fullName>
    </submittedName>
</protein>
<organism evidence="1 2">
    <name type="scientific">Phytophthora sojae (strain P6497)</name>
    <name type="common">Soybean stem and root rot agent</name>
    <name type="synonym">Phytophthora megasperma f. sp. glycines</name>
    <dbReference type="NCBI Taxonomy" id="1094619"/>
    <lineage>
        <taxon>Eukaryota</taxon>
        <taxon>Sar</taxon>
        <taxon>Stramenopiles</taxon>
        <taxon>Oomycota</taxon>
        <taxon>Peronosporomycetes</taxon>
        <taxon>Peronosporales</taxon>
        <taxon>Peronosporaceae</taxon>
        <taxon>Phytophthora</taxon>
    </lineage>
</organism>
<gene>
    <name evidence="1" type="ORF">PHYSODRAFT_383910</name>
</gene>
<evidence type="ECO:0000313" key="1">
    <source>
        <dbReference type="EMBL" id="EGZ18281.1"/>
    </source>
</evidence>
<feature type="non-terminal residue" evidence="1">
    <location>
        <position position="321"/>
    </location>
</feature>
<reference evidence="1 2" key="1">
    <citation type="journal article" date="2006" name="Science">
        <title>Phytophthora genome sequences uncover evolutionary origins and mechanisms of pathogenesis.</title>
        <authorList>
            <person name="Tyler B.M."/>
            <person name="Tripathy S."/>
            <person name="Zhang X."/>
            <person name="Dehal P."/>
            <person name="Jiang R.H."/>
            <person name="Aerts A."/>
            <person name="Arredondo F.D."/>
            <person name="Baxter L."/>
            <person name="Bensasson D."/>
            <person name="Beynon J.L."/>
            <person name="Chapman J."/>
            <person name="Damasceno C.M."/>
            <person name="Dorrance A.E."/>
            <person name="Dou D."/>
            <person name="Dickerman A.W."/>
            <person name="Dubchak I.L."/>
            <person name="Garbelotto M."/>
            <person name="Gijzen M."/>
            <person name="Gordon S.G."/>
            <person name="Govers F."/>
            <person name="Grunwald N.J."/>
            <person name="Huang W."/>
            <person name="Ivors K.L."/>
            <person name="Jones R.W."/>
            <person name="Kamoun S."/>
            <person name="Krampis K."/>
            <person name="Lamour K.H."/>
            <person name="Lee M.K."/>
            <person name="McDonald W.H."/>
            <person name="Medina M."/>
            <person name="Meijer H.J."/>
            <person name="Nordberg E.K."/>
            <person name="Maclean D.J."/>
            <person name="Ospina-Giraldo M.D."/>
            <person name="Morris P.F."/>
            <person name="Phuntumart V."/>
            <person name="Putnam N.H."/>
            <person name="Rash S."/>
            <person name="Rose J.K."/>
            <person name="Sakihama Y."/>
            <person name="Salamov A.A."/>
            <person name="Savidor A."/>
            <person name="Scheuring C.F."/>
            <person name="Smith B.M."/>
            <person name="Sobral B.W."/>
            <person name="Terry A."/>
            <person name="Torto-Alalibo T.A."/>
            <person name="Win J."/>
            <person name="Xu Z."/>
            <person name="Zhang H."/>
            <person name="Grigoriev I.V."/>
            <person name="Rokhsar D.S."/>
            <person name="Boore J.L."/>
        </authorList>
    </citation>
    <scope>NUCLEOTIDE SEQUENCE [LARGE SCALE GENOMIC DNA]</scope>
    <source>
        <strain evidence="1 2">P6497</strain>
    </source>
</reference>
<dbReference type="KEGG" id="psoj:PHYSODRAFT_383910"/>